<proteinExistence type="predicted"/>
<dbReference type="Pfam" id="PF03861">
    <property type="entry name" value="ANTAR"/>
    <property type="match status" value="1"/>
</dbReference>
<dbReference type="InterPro" id="IPR011006">
    <property type="entry name" value="CheY-like_superfamily"/>
</dbReference>
<dbReference type="Pfam" id="PF13185">
    <property type="entry name" value="GAF_2"/>
    <property type="match status" value="1"/>
</dbReference>
<comment type="caution">
    <text evidence="6">The sequence shown here is derived from an EMBL/GenBank/DDBJ whole genome shotgun (WGS) entry which is preliminary data.</text>
</comment>
<gene>
    <name evidence="6" type="ORF">CKY47_07910</name>
</gene>
<dbReference type="SMART" id="SM01012">
    <property type="entry name" value="ANTAR"/>
    <property type="match status" value="1"/>
</dbReference>
<evidence type="ECO:0000313" key="7">
    <source>
        <dbReference type="Proteomes" id="UP001225605"/>
    </source>
</evidence>
<feature type="domain" description="ANTAR" evidence="5">
    <location>
        <begin position="165"/>
        <end position="226"/>
    </location>
</feature>
<keyword evidence="1" id="KW-0808">Transferase</keyword>
<dbReference type="InterPro" id="IPR003018">
    <property type="entry name" value="GAF"/>
</dbReference>
<reference evidence="6 7" key="1">
    <citation type="submission" date="2017-06" db="EMBL/GenBank/DDBJ databases">
        <title>Cultured bacterium strain Saccharothrix yanglingensis Hhs.015.</title>
        <authorList>
            <person name="Xia Y."/>
        </authorList>
    </citation>
    <scope>NUCLEOTIDE SEQUENCE [LARGE SCALE GENOMIC DNA]</scope>
    <source>
        <strain evidence="6 7">Hhs.015</strain>
    </source>
</reference>
<evidence type="ECO:0000256" key="3">
    <source>
        <dbReference type="ARBA" id="ARBA00023015"/>
    </source>
</evidence>
<keyword evidence="3" id="KW-0805">Transcription regulation</keyword>
<keyword evidence="4" id="KW-0804">Transcription</keyword>
<sequence>MAVGSEESGELASRLGDLARYLQDQKGVEDTLQGIVDAAVDTVPGARYAGLSVVRGRGSMSTVAASDDDLVGKVDQAQIDFGQGPCLDALYDRNTVSLPDMAQERRWPEFATRAAELGVGSMLSFQLYITSDDLGALNLYSHDTNAFTDQSEQVGLLFAAHAAVAMADAQKIAGLSHAIDNRDLIGQAKGILMERHRLTGDQAFNVLVRASQQTNTKLVHVAAYLVGSGELITEPRR</sequence>
<evidence type="ECO:0000256" key="1">
    <source>
        <dbReference type="ARBA" id="ARBA00022679"/>
    </source>
</evidence>
<protein>
    <submittedName>
        <fullName evidence="6">Histidine kinase</fullName>
    </submittedName>
</protein>
<keyword evidence="2 6" id="KW-0418">Kinase</keyword>
<dbReference type="EMBL" id="NSDM01000003">
    <property type="protein sequence ID" value="MDQ2583903.1"/>
    <property type="molecule type" value="Genomic_DNA"/>
</dbReference>
<dbReference type="InterPro" id="IPR005561">
    <property type="entry name" value="ANTAR"/>
</dbReference>
<evidence type="ECO:0000259" key="5">
    <source>
        <dbReference type="PROSITE" id="PS50921"/>
    </source>
</evidence>
<dbReference type="SUPFAM" id="SSF52172">
    <property type="entry name" value="CheY-like"/>
    <property type="match status" value="1"/>
</dbReference>
<dbReference type="Gene3D" id="1.10.10.10">
    <property type="entry name" value="Winged helix-like DNA-binding domain superfamily/Winged helix DNA-binding domain"/>
    <property type="match status" value="1"/>
</dbReference>
<accession>A0ABU0WVL3</accession>
<dbReference type="Proteomes" id="UP001225605">
    <property type="component" value="Unassembled WGS sequence"/>
</dbReference>
<dbReference type="SUPFAM" id="SSF55781">
    <property type="entry name" value="GAF domain-like"/>
    <property type="match status" value="1"/>
</dbReference>
<organism evidence="6 7">
    <name type="scientific">Saccharothrix yanglingensis</name>
    <dbReference type="NCBI Taxonomy" id="659496"/>
    <lineage>
        <taxon>Bacteria</taxon>
        <taxon>Bacillati</taxon>
        <taxon>Actinomycetota</taxon>
        <taxon>Actinomycetes</taxon>
        <taxon>Pseudonocardiales</taxon>
        <taxon>Pseudonocardiaceae</taxon>
        <taxon>Saccharothrix</taxon>
    </lineage>
</organism>
<dbReference type="PROSITE" id="PS50921">
    <property type="entry name" value="ANTAR"/>
    <property type="match status" value="1"/>
</dbReference>
<keyword evidence="7" id="KW-1185">Reference proteome</keyword>
<dbReference type="PIRSF" id="PIRSF036625">
    <property type="entry name" value="GAF_ANTAR"/>
    <property type="match status" value="1"/>
</dbReference>
<dbReference type="InterPro" id="IPR029016">
    <property type="entry name" value="GAF-like_dom_sf"/>
</dbReference>
<dbReference type="GO" id="GO:0016301">
    <property type="term" value="F:kinase activity"/>
    <property type="evidence" value="ECO:0007669"/>
    <property type="project" value="UniProtKB-KW"/>
</dbReference>
<dbReference type="InterPro" id="IPR036388">
    <property type="entry name" value="WH-like_DNA-bd_sf"/>
</dbReference>
<evidence type="ECO:0000313" key="6">
    <source>
        <dbReference type="EMBL" id="MDQ2583903.1"/>
    </source>
</evidence>
<evidence type="ECO:0000256" key="4">
    <source>
        <dbReference type="ARBA" id="ARBA00023163"/>
    </source>
</evidence>
<dbReference type="InterPro" id="IPR012074">
    <property type="entry name" value="GAF_ANTAR"/>
</dbReference>
<dbReference type="Gene3D" id="3.30.450.40">
    <property type="match status" value="1"/>
</dbReference>
<evidence type="ECO:0000256" key="2">
    <source>
        <dbReference type="ARBA" id="ARBA00022777"/>
    </source>
</evidence>
<name>A0ABU0WVL3_9PSEU</name>